<name>A0A3D9LA77_9MICC</name>
<gene>
    <name evidence="1" type="ORF">C8E99_1031</name>
    <name evidence="2" type="ORF">C8E99_1075</name>
</gene>
<evidence type="ECO:0000313" key="2">
    <source>
        <dbReference type="EMBL" id="REE03268.1"/>
    </source>
</evidence>
<evidence type="ECO:0000313" key="1">
    <source>
        <dbReference type="EMBL" id="REE03225.1"/>
    </source>
</evidence>
<reference evidence="2 3" key="1">
    <citation type="submission" date="2018-07" db="EMBL/GenBank/DDBJ databases">
        <title>Sequencing the genomes of 1000 actinobacteria strains.</title>
        <authorList>
            <person name="Klenk H.-P."/>
        </authorList>
    </citation>
    <scope>NUCLEOTIDE SEQUENCE [LARGE SCALE GENOMIC DNA]</scope>
    <source>
        <strain evidence="2 3">DSM 14442</strain>
    </source>
</reference>
<evidence type="ECO:0000313" key="3">
    <source>
        <dbReference type="Proteomes" id="UP000256727"/>
    </source>
</evidence>
<dbReference type="EMBL" id="QREH01000001">
    <property type="protein sequence ID" value="REE03225.1"/>
    <property type="molecule type" value="Genomic_DNA"/>
</dbReference>
<proteinExistence type="predicted"/>
<dbReference type="Proteomes" id="UP000256727">
    <property type="component" value="Unassembled WGS sequence"/>
</dbReference>
<dbReference type="AlphaFoldDB" id="A0A3D9LA77"/>
<sequence>MDLSPEVRVAAFWLAHDLDPGKGTSRVMLKATFGEASEPPPRPSMTDLITALAALDVTMAGAEVIDRALARAVDTSRPWQEPDGEDALAALPEVRKALAPIAQHVITSPSTKWWSQSRQVEQWTIDWRSADDPAPLPREPRQALAEWALGTRAEEVRSEWKRLRNPHANWSGTWWSFPQGTIQSVGQIPLGLNLIEDSFGWEHATVIPVRGIGRTYEVRAEADWVALCLEHPLEVTASRRHDWFRCTGYDGRWVIPDWEKVAERWDAVHLTALAYLSNANRALHVDTDLSTVIAGWNPDTTIWLTDAAREWDNPRQEWQRSPDQENWASTTH</sequence>
<dbReference type="EMBL" id="QREH01000001">
    <property type="protein sequence ID" value="REE03268.1"/>
    <property type="molecule type" value="Genomic_DNA"/>
</dbReference>
<accession>A0A3D9LA77</accession>
<protein>
    <submittedName>
        <fullName evidence="2">Uncharacterized protein</fullName>
    </submittedName>
</protein>
<comment type="caution">
    <text evidence="2">The sequence shown here is derived from an EMBL/GenBank/DDBJ whole genome shotgun (WGS) entry which is preliminary data.</text>
</comment>
<organism evidence="2 3">
    <name type="scientific">Citricoccus muralis</name>
    <dbReference type="NCBI Taxonomy" id="169134"/>
    <lineage>
        <taxon>Bacteria</taxon>
        <taxon>Bacillati</taxon>
        <taxon>Actinomycetota</taxon>
        <taxon>Actinomycetes</taxon>
        <taxon>Micrococcales</taxon>
        <taxon>Micrococcaceae</taxon>
        <taxon>Citricoccus</taxon>
    </lineage>
</organism>
<keyword evidence="3" id="KW-1185">Reference proteome</keyword>